<evidence type="ECO:0008006" key="3">
    <source>
        <dbReference type="Google" id="ProtNLM"/>
    </source>
</evidence>
<name>A0ABS9Y2B5_9ACTN</name>
<evidence type="ECO:0000313" key="1">
    <source>
        <dbReference type="EMBL" id="MCI3270670.1"/>
    </source>
</evidence>
<accession>A0ABS9Y2B5</accession>
<dbReference type="RefSeq" id="WP_242761968.1">
    <property type="nucleotide sequence ID" value="NZ_JALDAY010000002.1"/>
</dbReference>
<proteinExistence type="predicted"/>
<gene>
    <name evidence="1" type="ORF">MQP27_06025</name>
</gene>
<dbReference type="EMBL" id="JALDAY010000002">
    <property type="protein sequence ID" value="MCI3270670.1"/>
    <property type="molecule type" value="Genomic_DNA"/>
</dbReference>
<organism evidence="1 2">
    <name type="scientific">Streptomyces cylindrosporus</name>
    <dbReference type="NCBI Taxonomy" id="2927583"/>
    <lineage>
        <taxon>Bacteria</taxon>
        <taxon>Bacillati</taxon>
        <taxon>Actinomycetota</taxon>
        <taxon>Actinomycetes</taxon>
        <taxon>Kitasatosporales</taxon>
        <taxon>Streptomycetaceae</taxon>
        <taxon>Streptomyces</taxon>
    </lineage>
</organism>
<sequence length="323" mass="34653">MPDAPETVVTQDHVPAELPDVVARRGPTRPRPGRAARGVRWCGAAALLLGAMFVNPTPAAADDAPRFHNDACHDLLAFVPVAAERARPYLPSHFELLEPAPGTALAIVRSARCERKGPDGQTAPTVEGNMALAIEDPDGGPADLPGLGLGDPQSIDQYMLFWAQDNEAAVNWLGMTPGDEAGPLTDVLYTRNMTWSFNPLLGLLDPSFRFEARSPVLSPFRMRAVAQNIQPAGTNLIGTDIWLEDKHGTVKVEATFEGLRPGAAVGRIDAAPGSQMASILGSTSVAAAMGEFHWTDSTYTRHSCGWRKTDDPVREWTADCVAQ</sequence>
<protein>
    <recommendedName>
        <fullName evidence="3">Secreted protein</fullName>
    </recommendedName>
</protein>
<comment type="caution">
    <text evidence="1">The sequence shown here is derived from an EMBL/GenBank/DDBJ whole genome shotgun (WGS) entry which is preliminary data.</text>
</comment>
<keyword evidence="2" id="KW-1185">Reference proteome</keyword>
<evidence type="ECO:0000313" key="2">
    <source>
        <dbReference type="Proteomes" id="UP001165269"/>
    </source>
</evidence>
<reference evidence="1" key="1">
    <citation type="submission" date="2022-03" db="EMBL/GenBank/DDBJ databases">
        <title>Streptomyces 7R015 and 7R016 isolated from Barleria lupulina in Thailand.</title>
        <authorList>
            <person name="Kanchanasin P."/>
            <person name="Phongsopitanun W."/>
            <person name="Tanasupawat S."/>
        </authorList>
    </citation>
    <scope>NUCLEOTIDE SEQUENCE</scope>
    <source>
        <strain evidence="1">7R015</strain>
    </source>
</reference>
<dbReference type="Proteomes" id="UP001165269">
    <property type="component" value="Unassembled WGS sequence"/>
</dbReference>